<keyword evidence="1" id="KW-0547">Nucleotide-binding</keyword>
<evidence type="ECO:0000256" key="2">
    <source>
        <dbReference type="ARBA" id="ARBA00022801"/>
    </source>
</evidence>
<keyword evidence="2" id="KW-0378">Hydrolase</keyword>
<dbReference type="PANTHER" id="PTHR12486">
    <property type="entry name" value="APRATAXIN-RELATED"/>
    <property type="match status" value="1"/>
</dbReference>
<feature type="domain" description="HIT" evidence="4">
    <location>
        <begin position="16"/>
        <end position="136"/>
    </location>
</feature>
<organism evidence="5">
    <name type="scientific">Timspurckia oligopyrenoides</name>
    <dbReference type="NCBI Taxonomy" id="708627"/>
    <lineage>
        <taxon>Eukaryota</taxon>
        <taxon>Rhodophyta</taxon>
        <taxon>Bangiophyceae</taxon>
        <taxon>Porphyridiales</taxon>
        <taxon>Porphyridiaceae</taxon>
        <taxon>Timspurckia</taxon>
    </lineage>
</organism>
<dbReference type="EMBL" id="HBFP01007741">
    <property type="protein sequence ID" value="CAD8821156.1"/>
    <property type="molecule type" value="Transcribed_RNA"/>
</dbReference>
<reference evidence="5" key="1">
    <citation type="submission" date="2021-01" db="EMBL/GenBank/DDBJ databases">
        <authorList>
            <person name="Corre E."/>
            <person name="Pelletier E."/>
            <person name="Niang G."/>
            <person name="Scheremetjew M."/>
            <person name="Finn R."/>
            <person name="Kale V."/>
            <person name="Holt S."/>
            <person name="Cochrane G."/>
            <person name="Meng A."/>
            <person name="Brown T."/>
            <person name="Cohen L."/>
        </authorList>
    </citation>
    <scope>NUCLEOTIDE SEQUENCE</scope>
    <source>
        <strain evidence="5">CCMP3278</strain>
    </source>
</reference>
<feature type="short sequence motif" description="Histidine triad motif" evidence="3">
    <location>
        <begin position="117"/>
        <end position="121"/>
    </location>
</feature>
<protein>
    <recommendedName>
        <fullName evidence="4">HIT domain-containing protein</fullName>
    </recommendedName>
</protein>
<sequence length="162" mass="18782">MGVKCGDIEAECYDEIWQKYFPESANSTRVLLYQDELVVSFLDRKQKSEVHALVVPRFIHILGTESLSPEHHTDLLLRMVEVGERVVQGQLEMKGYDSEAENVRLGFHRWPLRSIDHLHLHAMAGAFVSCTGNLKYRPWLPFIGYLDARKLLVCFQKRSHRS</sequence>
<evidence type="ECO:0000256" key="3">
    <source>
        <dbReference type="PROSITE-ProRule" id="PRU00464"/>
    </source>
</evidence>
<dbReference type="SUPFAM" id="SSF54197">
    <property type="entry name" value="HIT-like"/>
    <property type="match status" value="1"/>
</dbReference>
<dbReference type="InterPro" id="IPR036265">
    <property type="entry name" value="HIT-like_sf"/>
</dbReference>
<dbReference type="InterPro" id="IPR011146">
    <property type="entry name" value="HIT-like"/>
</dbReference>
<dbReference type="GO" id="GO:0000166">
    <property type="term" value="F:nucleotide binding"/>
    <property type="evidence" value="ECO:0007669"/>
    <property type="project" value="UniProtKB-KW"/>
</dbReference>
<dbReference type="AlphaFoldDB" id="A0A7S1ESG8"/>
<evidence type="ECO:0000259" key="4">
    <source>
        <dbReference type="PROSITE" id="PS51084"/>
    </source>
</evidence>
<dbReference type="PROSITE" id="PS51084">
    <property type="entry name" value="HIT_2"/>
    <property type="match status" value="1"/>
</dbReference>
<evidence type="ECO:0000313" key="5">
    <source>
        <dbReference type="EMBL" id="CAD8821156.1"/>
    </source>
</evidence>
<evidence type="ECO:0000256" key="1">
    <source>
        <dbReference type="ARBA" id="ARBA00022741"/>
    </source>
</evidence>
<proteinExistence type="predicted"/>
<dbReference type="PANTHER" id="PTHR12486:SF5">
    <property type="entry name" value="ADENOSINE 5'-MONOPHOSPHORAMIDASE HINT3"/>
    <property type="match status" value="1"/>
</dbReference>
<dbReference type="Gene3D" id="3.30.428.10">
    <property type="entry name" value="HIT-like"/>
    <property type="match status" value="1"/>
</dbReference>
<gene>
    <name evidence="5" type="ORF">TOLI1172_LOCUS5551</name>
</gene>
<dbReference type="Pfam" id="PF11969">
    <property type="entry name" value="DcpS_C"/>
    <property type="match status" value="1"/>
</dbReference>
<name>A0A7S1ESG8_9RHOD</name>
<dbReference type="GO" id="GO:0016787">
    <property type="term" value="F:hydrolase activity"/>
    <property type="evidence" value="ECO:0007669"/>
    <property type="project" value="UniProtKB-KW"/>
</dbReference>
<accession>A0A7S1ESG8</accession>